<evidence type="ECO:0000256" key="1">
    <source>
        <dbReference type="ARBA" id="ARBA00004141"/>
    </source>
</evidence>
<gene>
    <name evidence="8" type="ORF">EW146_g4789</name>
</gene>
<dbReference type="InterPro" id="IPR019334">
    <property type="entry name" value="TMEM170A/B/YPR153W-like"/>
</dbReference>
<evidence type="ECO:0000256" key="7">
    <source>
        <dbReference type="SAM" id="Phobius"/>
    </source>
</evidence>
<feature type="transmembrane region" description="Helical" evidence="7">
    <location>
        <begin position="144"/>
        <end position="174"/>
    </location>
</feature>
<dbReference type="PANTHER" id="PTHR22779">
    <property type="entry name" value="SD17342P"/>
    <property type="match status" value="1"/>
</dbReference>
<dbReference type="AlphaFoldDB" id="A0A4S4LU04"/>
<dbReference type="GO" id="GO:0016020">
    <property type="term" value="C:membrane"/>
    <property type="evidence" value="ECO:0007669"/>
    <property type="project" value="UniProtKB-SubCell"/>
</dbReference>
<feature type="region of interest" description="Disordered" evidence="6">
    <location>
        <begin position="105"/>
        <end position="134"/>
    </location>
</feature>
<accession>A0A4S4LU04</accession>
<comment type="caution">
    <text evidence="8">The sequence shown here is derived from an EMBL/GenBank/DDBJ whole genome shotgun (WGS) entry which is preliminary data.</text>
</comment>
<evidence type="ECO:0000313" key="9">
    <source>
        <dbReference type="Proteomes" id="UP000310158"/>
    </source>
</evidence>
<sequence>MGSVRHLPVPEWPSLYNPVIEILDLEHHDPVEPNGRYLSNANDVFRFTFYWTVIFHAPLFTFCGIYAFLNIMFPPRTPSTTTLVAIPPKDDAPLPSPPIPLTPLSTASASSPSSLLRPASQTPRPSSCDPPLRMRRQNERRSRFTYAFLILLIFLTIGVVSALVESVVAGYILAGLYRSARFSMSTWVPFVWAFMIALTDMLGIFPSVVHRI</sequence>
<keyword evidence="9" id="KW-1185">Reference proteome</keyword>
<name>A0A4S4LU04_9AGAM</name>
<evidence type="ECO:0000256" key="4">
    <source>
        <dbReference type="ARBA" id="ARBA00022989"/>
    </source>
</evidence>
<dbReference type="Pfam" id="PF10190">
    <property type="entry name" value="Tmemb_170"/>
    <property type="match status" value="1"/>
</dbReference>
<feature type="transmembrane region" description="Helical" evidence="7">
    <location>
        <begin position="186"/>
        <end position="209"/>
    </location>
</feature>
<dbReference type="PANTHER" id="PTHR22779:SF6">
    <property type="entry name" value="SD17342P"/>
    <property type="match status" value="1"/>
</dbReference>
<dbReference type="OrthoDB" id="2131401at2759"/>
<keyword evidence="5 7" id="KW-0472">Membrane</keyword>
<keyword evidence="4 7" id="KW-1133">Transmembrane helix</keyword>
<evidence type="ECO:0000256" key="3">
    <source>
        <dbReference type="ARBA" id="ARBA00022692"/>
    </source>
</evidence>
<evidence type="ECO:0000256" key="6">
    <source>
        <dbReference type="SAM" id="MobiDB-lite"/>
    </source>
</evidence>
<protein>
    <submittedName>
        <fullName evidence="8">Uncharacterized protein</fullName>
    </submittedName>
</protein>
<dbReference type="Proteomes" id="UP000310158">
    <property type="component" value="Unassembled WGS sequence"/>
</dbReference>
<comment type="subcellular location">
    <subcellularLocation>
        <location evidence="1">Membrane</location>
        <topology evidence="1">Multi-pass membrane protein</topology>
    </subcellularLocation>
</comment>
<dbReference type="EMBL" id="SGPL01000193">
    <property type="protein sequence ID" value="THH15745.1"/>
    <property type="molecule type" value="Genomic_DNA"/>
</dbReference>
<evidence type="ECO:0000256" key="2">
    <source>
        <dbReference type="ARBA" id="ARBA00006325"/>
    </source>
</evidence>
<organism evidence="8 9">
    <name type="scientific">Bondarzewia mesenterica</name>
    <dbReference type="NCBI Taxonomy" id="1095465"/>
    <lineage>
        <taxon>Eukaryota</taxon>
        <taxon>Fungi</taxon>
        <taxon>Dikarya</taxon>
        <taxon>Basidiomycota</taxon>
        <taxon>Agaricomycotina</taxon>
        <taxon>Agaricomycetes</taxon>
        <taxon>Russulales</taxon>
        <taxon>Bondarzewiaceae</taxon>
        <taxon>Bondarzewia</taxon>
    </lineage>
</organism>
<keyword evidence="3 7" id="KW-0812">Transmembrane</keyword>
<evidence type="ECO:0000313" key="8">
    <source>
        <dbReference type="EMBL" id="THH15745.1"/>
    </source>
</evidence>
<feature type="compositionally biased region" description="Low complexity" evidence="6">
    <location>
        <begin position="105"/>
        <end position="120"/>
    </location>
</feature>
<evidence type="ECO:0000256" key="5">
    <source>
        <dbReference type="ARBA" id="ARBA00023136"/>
    </source>
</evidence>
<feature type="transmembrane region" description="Helical" evidence="7">
    <location>
        <begin position="49"/>
        <end position="69"/>
    </location>
</feature>
<comment type="similarity">
    <text evidence="2">Belongs to the TMEM170 family.</text>
</comment>
<reference evidence="8 9" key="1">
    <citation type="submission" date="2019-02" db="EMBL/GenBank/DDBJ databases">
        <title>Genome sequencing of the rare red list fungi Bondarzewia mesenterica.</title>
        <authorList>
            <person name="Buettner E."/>
            <person name="Kellner H."/>
        </authorList>
    </citation>
    <scope>NUCLEOTIDE SEQUENCE [LARGE SCALE GENOMIC DNA]</scope>
    <source>
        <strain evidence="8 9">DSM 108281</strain>
    </source>
</reference>
<proteinExistence type="inferred from homology"/>